<name>A0A6S7JU72_PARCT</name>
<gene>
    <name evidence="1" type="ORF">PACLA_8A063133</name>
</gene>
<dbReference type="Proteomes" id="UP001152795">
    <property type="component" value="Unassembled WGS sequence"/>
</dbReference>
<proteinExistence type="predicted"/>
<evidence type="ECO:0000313" key="2">
    <source>
        <dbReference type="Proteomes" id="UP001152795"/>
    </source>
</evidence>
<organism evidence="1 2">
    <name type="scientific">Paramuricea clavata</name>
    <name type="common">Red gorgonian</name>
    <name type="synonym">Violescent sea-whip</name>
    <dbReference type="NCBI Taxonomy" id="317549"/>
    <lineage>
        <taxon>Eukaryota</taxon>
        <taxon>Metazoa</taxon>
        <taxon>Cnidaria</taxon>
        <taxon>Anthozoa</taxon>
        <taxon>Octocorallia</taxon>
        <taxon>Malacalcyonacea</taxon>
        <taxon>Plexauridae</taxon>
        <taxon>Paramuricea</taxon>
    </lineage>
</organism>
<sequence>VIWHHLYDRSSCREKGTLYAARNLLDTRNVTMDPHNNFYGCSEFLDKVLSAYLVCGALNHFGMKDIDDTPEQNNYTGEPID</sequence>
<dbReference type="OrthoDB" id="5952546at2759"/>
<protein>
    <submittedName>
        <fullName evidence="1">Uncharacterized protein</fullName>
    </submittedName>
</protein>
<feature type="non-terminal residue" evidence="1">
    <location>
        <position position="81"/>
    </location>
</feature>
<reference evidence="1" key="1">
    <citation type="submission" date="2020-04" db="EMBL/GenBank/DDBJ databases">
        <authorList>
            <person name="Alioto T."/>
            <person name="Alioto T."/>
            <person name="Gomez Garrido J."/>
        </authorList>
    </citation>
    <scope>NUCLEOTIDE SEQUENCE</scope>
    <source>
        <strain evidence="1">A484AB</strain>
    </source>
</reference>
<accession>A0A6S7JU72</accession>
<evidence type="ECO:0000313" key="1">
    <source>
        <dbReference type="EMBL" id="CAB4033664.1"/>
    </source>
</evidence>
<dbReference type="EMBL" id="CACRXK020019443">
    <property type="protein sequence ID" value="CAB4033664.1"/>
    <property type="molecule type" value="Genomic_DNA"/>
</dbReference>
<keyword evidence="2" id="KW-1185">Reference proteome</keyword>
<feature type="non-terminal residue" evidence="1">
    <location>
        <position position="1"/>
    </location>
</feature>
<dbReference type="AlphaFoldDB" id="A0A6S7JU72"/>
<comment type="caution">
    <text evidence="1">The sequence shown here is derived from an EMBL/GenBank/DDBJ whole genome shotgun (WGS) entry which is preliminary data.</text>
</comment>